<dbReference type="AlphaFoldDB" id="A0A5J5AHW9"/>
<sequence length="335" mass="38502">MGQDQPTHVGPEVTRPASHQPILPRGSVRAEEVAESMDRTAVTRGAQHPEQDELARLLGRSATPFTNAIMAEERPKKFIVPKFTPYDGTGDPGDHLSHYQHTMALHGTSDAFLCRTFVTSLNGTALKWFHHLPPNSVSSFYELGRRFLDSFMTSRRLRNGPEFLLNIKQTREESLRGYIARFNAKLTEALMDRARKYINLEEARDTSRKVKEQAQKDDQKRDSQKKDDQRKDTSSARKRARSPEKMGASEAGILEPLFFLGFWLFSLRPKEGYHFTPLNASPYNILKQVKSQKNLRWPEPLKGDPSYRDQTKYYDFHKDRGHTTNTCKALKHEIE</sequence>
<evidence type="ECO:0000313" key="4">
    <source>
        <dbReference type="Proteomes" id="UP000325577"/>
    </source>
</evidence>
<dbReference type="InterPro" id="IPR005162">
    <property type="entry name" value="Retrotrans_gag_dom"/>
</dbReference>
<dbReference type="PANTHER" id="PTHR33223">
    <property type="entry name" value="CCHC-TYPE DOMAIN-CONTAINING PROTEIN"/>
    <property type="match status" value="1"/>
</dbReference>
<keyword evidence="4" id="KW-1185">Reference proteome</keyword>
<name>A0A5J5AHW9_9ASTE</name>
<accession>A0A5J5AHW9</accession>
<dbReference type="Pfam" id="PF03732">
    <property type="entry name" value="Retrotrans_gag"/>
    <property type="match status" value="1"/>
</dbReference>
<dbReference type="Proteomes" id="UP000325577">
    <property type="component" value="Linkage Group LG20"/>
</dbReference>
<protein>
    <recommendedName>
        <fullName evidence="2">Retrotransposon gag domain-containing protein</fullName>
    </recommendedName>
</protein>
<feature type="region of interest" description="Disordered" evidence="1">
    <location>
        <begin position="1"/>
        <end position="50"/>
    </location>
</feature>
<reference evidence="3 4" key="1">
    <citation type="submission" date="2019-09" db="EMBL/GenBank/DDBJ databases">
        <title>A chromosome-level genome assembly of the Chinese tupelo Nyssa sinensis.</title>
        <authorList>
            <person name="Yang X."/>
            <person name="Kang M."/>
            <person name="Yang Y."/>
            <person name="Xiong H."/>
            <person name="Wang M."/>
            <person name="Zhang Z."/>
            <person name="Wang Z."/>
            <person name="Wu H."/>
            <person name="Ma T."/>
            <person name="Liu J."/>
            <person name="Xi Z."/>
        </authorList>
    </citation>
    <scope>NUCLEOTIDE SEQUENCE [LARGE SCALE GENOMIC DNA]</scope>
    <source>
        <strain evidence="3">J267</strain>
        <tissue evidence="3">Leaf</tissue>
    </source>
</reference>
<dbReference type="OrthoDB" id="1752139at2759"/>
<feature type="region of interest" description="Disordered" evidence="1">
    <location>
        <begin position="205"/>
        <end position="247"/>
    </location>
</feature>
<gene>
    <name evidence="3" type="ORF">F0562_034334</name>
</gene>
<feature type="domain" description="Retrotransposon gag" evidence="2">
    <location>
        <begin position="116"/>
        <end position="188"/>
    </location>
</feature>
<feature type="compositionally biased region" description="Basic and acidic residues" evidence="1">
    <location>
        <begin position="205"/>
        <end position="235"/>
    </location>
</feature>
<evidence type="ECO:0000259" key="2">
    <source>
        <dbReference type="Pfam" id="PF03732"/>
    </source>
</evidence>
<dbReference type="PANTHER" id="PTHR33223:SF10">
    <property type="entry name" value="AMINOTRANSFERASE-LIKE PLANT MOBILE DOMAIN-CONTAINING PROTEIN"/>
    <property type="match status" value="1"/>
</dbReference>
<dbReference type="EMBL" id="CM018044">
    <property type="protein sequence ID" value="KAA8529809.1"/>
    <property type="molecule type" value="Genomic_DNA"/>
</dbReference>
<proteinExistence type="predicted"/>
<evidence type="ECO:0000256" key="1">
    <source>
        <dbReference type="SAM" id="MobiDB-lite"/>
    </source>
</evidence>
<evidence type="ECO:0000313" key="3">
    <source>
        <dbReference type="EMBL" id="KAA8529809.1"/>
    </source>
</evidence>
<organism evidence="3 4">
    <name type="scientific">Nyssa sinensis</name>
    <dbReference type="NCBI Taxonomy" id="561372"/>
    <lineage>
        <taxon>Eukaryota</taxon>
        <taxon>Viridiplantae</taxon>
        <taxon>Streptophyta</taxon>
        <taxon>Embryophyta</taxon>
        <taxon>Tracheophyta</taxon>
        <taxon>Spermatophyta</taxon>
        <taxon>Magnoliopsida</taxon>
        <taxon>eudicotyledons</taxon>
        <taxon>Gunneridae</taxon>
        <taxon>Pentapetalae</taxon>
        <taxon>asterids</taxon>
        <taxon>Cornales</taxon>
        <taxon>Nyssaceae</taxon>
        <taxon>Nyssa</taxon>
    </lineage>
</organism>
<feature type="compositionally biased region" description="Basic and acidic residues" evidence="1">
    <location>
        <begin position="28"/>
        <end position="38"/>
    </location>
</feature>